<sequence length="620" mass="64481">MSEHRASSGVRNLRAMFENQGAPSSPEPRGRSPAGIAANTDNNRPTSKVRASFVSVEPSSLIAKDLGTTKGTTDGINSANANRRESFSVTQEHGENVVAELKKTVSQEKEERKISDAVVETIPEQAVDARESSRPPPPIRDETTKGTMPNLGSIMKGSDFPEPEIVDEQKPKVEETAVKAAAKPEPTPKKVGEKPVASSSTDAPGNNPDKIVTGVQEDASLKLADLKDEATVSGGEALPPPTEVLPPAATEQHAPEAPRKEAPKATTSTLSKVKVSGATSNAATSEKTATKKPPAISTSKAPTTKATSSKSPLPRSPGLARAPKTPTTPKTASSASATKSPAHAKEQPKAPPPAPKASRASLRPSTTSTTASAAAKTKASVLESKKPATKPAASASKDTTQTSPGGFKKPKPKSPTRPVRLPSHLTAPTASSAAKHDEDAAQKPVRKPSTISRHAPPKTTPPARKQPSRASLAPQPAKRPESRASTKGAADEGFLARMMRPTASSASKTHEKPTSPPRRGAPAKVPTKPRPGHESAVAKGKRKAGEVASKAKEAVTTNGHDEGEHAEDSGSAEAIASSRAAPELPDELAQSERESTPAEQEVESSAVELQTPNFEGQAIR</sequence>
<proteinExistence type="predicted"/>
<dbReference type="EMBL" id="ML994615">
    <property type="protein sequence ID" value="KAF2192625.1"/>
    <property type="molecule type" value="Genomic_DNA"/>
</dbReference>
<evidence type="ECO:0000313" key="2">
    <source>
        <dbReference type="EMBL" id="KAF2192625.1"/>
    </source>
</evidence>
<feature type="compositionally biased region" description="Basic and acidic residues" evidence="1">
    <location>
        <begin position="106"/>
        <end position="115"/>
    </location>
</feature>
<feature type="compositionally biased region" description="Basic and acidic residues" evidence="1">
    <location>
        <begin position="253"/>
        <end position="263"/>
    </location>
</feature>
<evidence type="ECO:0000256" key="1">
    <source>
        <dbReference type="SAM" id="MobiDB-lite"/>
    </source>
</evidence>
<feature type="compositionally biased region" description="Polar residues" evidence="1">
    <location>
        <begin position="266"/>
        <end position="287"/>
    </location>
</feature>
<feature type="compositionally biased region" description="Basic and acidic residues" evidence="1">
    <location>
        <begin position="82"/>
        <end position="91"/>
    </location>
</feature>
<dbReference type="OrthoDB" id="3600083at2759"/>
<feature type="region of interest" description="Disordered" evidence="1">
    <location>
        <begin position="65"/>
        <end position="91"/>
    </location>
</feature>
<organism evidence="2 3">
    <name type="scientific">Zopfia rhizophila CBS 207.26</name>
    <dbReference type="NCBI Taxonomy" id="1314779"/>
    <lineage>
        <taxon>Eukaryota</taxon>
        <taxon>Fungi</taxon>
        <taxon>Dikarya</taxon>
        <taxon>Ascomycota</taxon>
        <taxon>Pezizomycotina</taxon>
        <taxon>Dothideomycetes</taxon>
        <taxon>Dothideomycetes incertae sedis</taxon>
        <taxon>Zopfiaceae</taxon>
        <taxon>Zopfia</taxon>
    </lineage>
</organism>
<feature type="compositionally biased region" description="Basic and acidic residues" evidence="1">
    <location>
        <begin position="543"/>
        <end position="568"/>
    </location>
</feature>
<dbReference type="AlphaFoldDB" id="A0A6A6EN77"/>
<accession>A0A6A6EN77</accession>
<gene>
    <name evidence="2" type="ORF">K469DRAFT_717195</name>
</gene>
<dbReference type="Proteomes" id="UP000800200">
    <property type="component" value="Unassembled WGS sequence"/>
</dbReference>
<feature type="compositionally biased region" description="Low complexity" evidence="1">
    <location>
        <begin position="389"/>
        <end position="407"/>
    </location>
</feature>
<feature type="compositionally biased region" description="Basic and acidic residues" evidence="1">
    <location>
        <begin position="127"/>
        <end position="144"/>
    </location>
</feature>
<reference evidence="2" key="1">
    <citation type="journal article" date="2020" name="Stud. Mycol.">
        <title>101 Dothideomycetes genomes: a test case for predicting lifestyles and emergence of pathogens.</title>
        <authorList>
            <person name="Haridas S."/>
            <person name="Albert R."/>
            <person name="Binder M."/>
            <person name="Bloem J."/>
            <person name="Labutti K."/>
            <person name="Salamov A."/>
            <person name="Andreopoulos B."/>
            <person name="Baker S."/>
            <person name="Barry K."/>
            <person name="Bills G."/>
            <person name="Bluhm B."/>
            <person name="Cannon C."/>
            <person name="Castanera R."/>
            <person name="Culley D."/>
            <person name="Daum C."/>
            <person name="Ezra D."/>
            <person name="Gonzalez J."/>
            <person name="Henrissat B."/>
            <person name="Kuo A."/>
            <person name="Liang C."/>
            <person name="Lipzen A."/>
            <person name="Lutzoni F."/>
            <person name="Magnuson J."/>
            <person name="Mondo S."/>
            <person name="Nolan M."/>
            <person name="Ohm R."/>
            <person name="Pangilinan J."/>
            <person name="Park H.-J."/>
            <person name="Ramirez L."/>
            <person name="Alfaro M."/>
            <person name="Sun H."/>
            <person name="Tritt A."/>
            <person name="Yoshinaga Y."/>
            <person name="Zwiers L.-H."/>
            <person name="Turgeon B."/>
            <person name="Goodwin S."/>
            <person name="Spatafora J."/>
            <person name="Crous P."/>
            <person name="Grigoriev I."/>
        </authorList>
    </citation>
    <scope>NUCLEOTIDE SEQUENCE</scope>
    <source>
        <strain evidence="2">CBS 207.26</strain>
    </source>
</reference>
<keyword evidence="3" id="KW-1185">Reference proteome</keyword>
<feature type="compositionally biased region" description="Low complexity" evidence="1">
    <location>
        <begin position="322"/>
        <end position="341"/>
    </location>
</feature>
<feature type="region of interest" description="Disordered" evidence="1">
    <location>
        <begin position="106"/>
        <end position="620"/>
    </location>
</feature>
<feature type="compositionally biased region" description="Basic and acidic residues" evidence="1">
    <location>
        <begin position="167"/>
        <end position="177"/>
    </location>
</feature>
<evidence type="ECO:0000313" key="3">
    <source>
        <dbReference type="Proteomes" id="UP000800200"/>
    </source>
</evidence>
<feature type="compositionally biased region" description="Low complexity" evidence="1">
    <location>
        <begin position="356"/>
        <end position="380"/>
    </location>
</feature>
<protein>
    <submittedName>
        <fullName evidence="2">Uncharacterized protein</fullName>
    </submittedName>
</protein>
<name>A0A6A6EN77_9PEZI</name>
<feature type="compositionally biased region" description="Low complexity" evidence="1">
    <location>
        <begin position="297"/>
        <end position="312"/>
    </location>
</feature>
<feature type="compositionally biased region" description="Low complexity" evidence="1">
    <location>
        <begin position="65"/>
        <end position="75"/>
    </location>
</feature>
<feature type="region of interest" description="Disordered" evidence="1">
    <location>
        <begin position="1"/>
        <end position="52"/>
    </location>
</feature>